<sequence>MSSRSAVVSSLRANPAVASIHQSLDFYWGNDVRDAAMDAFHARFVRPGDLVFDVGAHVGDRVASYRRLGARVVALEPQPLCGRALTEIFADDPAVRVVEAAVGAEPGNVTFYVNTANPTVSTVSKDFVEAAFGANGWHGQVWDTEISVPTVTLDELIAEHGEPAFVKIDVEGYEYAVLAGLSAAVPALSFEFTTIERAVAQQCLDRAVALGFTRFNVALGDAMDFDFPAWTSAEEIGAHLAGLPHEANSGDVYCRRS</sequence>
<dbReference type="PANTHER" id="PTHR34203:SF15">
    <property type="entry name" value="SLL1173 PROTEIN"/>
    <property type="match status" value="1"/>
</dbReference>
<protein>
    <recommendedName>
        <fullName evidence="1">Methyltransferase FkbM domain-containing protein</fullName>
    </recommendedName>
</protein>
<reference evidence="3" key="1">
    <citation type="journal article" date="2019" name="Int. J. Syst. Evol. Microbiol.">
        <title>The Global Catalogue of Microorganisms (GCM) 10K type strain sequencing project: providing services to taxonomists for standard genome sequencing and annotation.</title>
        <authorList>
            <consortium name="The Broad Institute Genomics Platform"/>
            <consortium name="The Broad Institute Genome Sequencing Center for Infectious Disease"/>
            <person name="Wu L."/>
            <person name="Ma J."/>
        </authorList>
    </citation>
    <scope>NUCLEOTIDE SEQUENCE [LARGE SCALE GENOMIC DNA]</scope>
    <source>
        <strain evidence="3">JCM 10425</strain>
    </source>
</reference>
<dbReference type="InterPro" id="IPR052514">
    <property type="entry name" value="SAM-dependent_MTase"/>
</dbReference>
<proteinExistence type="predicted"/>
<evidence type="ECO:0000259" key="1">
    <source>
        <dbReference type="Pfam" id="PF05050"/>
    </source>
</evidence>
<dbReference type="Gene3D" id="3.40.50.150">
    <property type="entry name" value="Vaccinia Virus protein VP39"/>
    <property type="match status" value="1"/>
</dbReference>
<dbReference type="Proteomes" id="UP001500967">
    <property type="component" value="Unassembled WGS sequence"/>
</dbReference>
<dbReference type="InterPro" id="IPR029063">
    <property type="entry name" value="SAM-dependent_MTases_sf"/>
</dbReference>
<dbReference type="Pfam" id="PF05050">
    <property type="entry name" value="Methyltransf_21"/>
    <property type="match status" value="1"/>
</dbReference>
<evidence type="ECO:0000313" key="2">
    <source>
        <dbReference type="EMBL" id="GAA0225160.1"/>
    </source>
</evidence>
<comment type="caution">
    <text evidence="2">The sequence shown here is derived from an EMBL/GenBank/DDBJ whole genome shotgun (WGS) entry which is preliminary data.</text>
</comment>
<gene>
    <name evidence="2" type="ORF">GCM10009539_07970</name>
</gene>
<dbReference type="PANTHER" id="PTHR34203">
    <property type="entry name" value="METHYLTRANSFERASE, FKBM FAMILY PROTEIN"/>
    <property type="match status" value="1"/>
</dbReference>
<feature type="domain" description="Methyltransferase FkbM" evidence="1">
    <location>
        <begin position="53"/>
        <end position="187"/>
    </location>
</feature>
<organism evidence="2 3">
    <name type="scientific">Cryptosporangium japonicum</name>
    <dbReference type="NCBI Taxonomy" id="80872"/>
    <lineage>
        <taxon>Bacteria</taxon>
        <taxon>Bacillati</taxon>
        <taxon>Actinomycetota</taxon>
        <taxon>Actinomycetes</taxon>
        <taxon>Cryptosporangiales</taxon>
        <taxon>Cryptosporangiaceae</taxon>
        <taxon>Cryptosporangium</taxon>
    </lineage>
</organism>
<name>A0ABP3D768_9ACTN</name>
<dbReference type="SUPFAM" id="SSF53335">
    <property type="entry name" value="S-adenosyl-L-methionine-dependent methyltransferases"/>
    <property type="match status" value="1"/>
</dbReference>
<dbReference type="EMBL" id="BAAAGX010000004">
    <property type="protein sequence ID" value="GAA0225160.1"/>
    <property type="molecule type" value="Genomic_DNA"/>
</dbReference>
<evidence type="ECO:0000313" key="3">
    <source>
        <dbReference type="Proteomes" id="UP001500967"/>
    </source>
</evidence>
<accession>A0ABP3D768</accession>
<dbReference type="NCBIfam" id="TIGR01444">
    <property type="entry name" value="fkbM_fam"/>
    <property type="match status" value="1"/>
</dbReference>
<dbReference type="RefSeq" id="WP_344647350.1">
    <property type="nucleotide sequence ID" value="NZ_BAAAGX010000004.1"/>
</dbReference>
<keyword evidence="3" id="KW-1185">Reference proteome</keyword>
<dbReference type="InterPro" id="IPR006342">
    <property type="entry name" value="FkbM_mtfrase"/>
</dbReference>